<dbReference type="GO" id="GO:0005783">
    <property type="term" value="C:endoplasmic reticulum"/>
    <property type="evidence" value="ECO:0007669"/>
    <property type="project" value="UniProtKB-SubCell"/>
</dbReference>
<keyword evidence="11" id="KW-0966">Cell projection</keyword>
<dbReference type="Proteomes" id="UP000694522">
    <property type="component" value="Unplaced"/>
</dbReference>
<feature type="domain" description="Myotubularin phosphatase" evidence="14">
    <location>
        <begin position="124"/>
        <end position="499"/>
    </location>
</feature>
<reference evidence="15" key="1">
    <citation type="submission" date="2025-08" db="UniProtKB">
        <authorList>
            <consortium name="Ensembl"/>
        </authorList>
    </citation>
    <scope>IDENTIFICATION</scope>
</reference>
<dbReference type="SUPFAM" id="SSF50729">
    <property type="entry name" value="PH domain-like"/>
    <property type="match status" value="1"/>
</dbReference>
<dbReference type="Ensembl" id="ENSACOT00000017844.1">
    <property type="protein sequence ID" value="ENSACOP00000017215.1"/>
    <property type="gene ID" value="ENSACOG00000011923.1"/>
</dbReference>
<evidence type="ECO:0000259" key="14">
    <source>
        <dbReference type="PROSITE" id="PS51339"/>
    </source>
</evidence>
<evidence type="ECO:0000256" key="1">
    <source>
        <dbReference type="ARBA" id="ARBA00004240"/>
    </source>
</evidence>
<keyword evidence="10" id="KW-0472">Membrane</keyword>
<evidence type="ECO:0000256" key="4">
    <source>
        <dbReference type="ARBA" id="ARBA00007471"/>
    </source>
</evidence>
<dbReference type="SUPFAM" id="SSF52799">
    <property type="entry name" value="(Phosphotyrosine protein) phosphatases II"/>
    <property type="match status" value="1"/>
</dbReference>
<dbReference type="CDD" id="cd13211">
    <property type="entry name" value="PH-GRAM_MTMR9"/>
    <property type="match status" value="1"/>
</dbReference>
<evidence type="ECO:0000256" key="6">
    <source>
        <dbReference type="ARBA" id="ARBA00022490"/>
    </source>
</evidence>
<dbReference type="InterPro" id="IPR030564">
    <property type="entry name" value="Myotubularin"/>
</dbReference>
<dbReference type="GO" id="GO:0010507">
    <property type="term" value="P:negative regulation of autophagy"/>
    <property type="evidence" value="ECO:0007669"/>
    <property type="project" value="TreeGrafter"/>
</dbReference>
<dbReference type="AlphaFoldDB" id="A0A8B9G059"/>
<proteinExistence type="inferred from homology"/>
<evidence type="ECO:0000256" key="13">
    <source>
        <dbReference type="ARBA" id="ARBA00077527"/>
    </source>
</evidence>
<dbReference type="GO" id="GO:0019903">
    <property type="term" value="F:protein phosphatase binding"/>
    <property type="evidence" value="ECO:0007669"/>
    <property type="project" value="TreeGrafter"/>
</dbReference>
<evidence type="ECO:0000313" key="15">
    <source>
        <dbReference type="Ensembl" id="ENSACOP00000017215.1"/>
    </source>
</evidence>
<name>A0A8B9G059_9PSIT</name>
<evidence type="ECO:0000256" key="2">
    <source>
        <dbReference type="ARBA" id="ARBA00004556"/>
    </source>
</evidence>
<keyword evidence="16" id="KW-1185">Reference proteome</keyword>
<keyword evidence="6" id="KW-0963">Cytoplasm</keyword>
<evidence type="ECO:0000256" key="5">
    <source>
        <dbReference type="ARBA" id="ARBA00022475"/>
    </source>
</evidence>
<dbReference type="InterPro" id="IPR029021">
    <property type="entry name" value="Prot-tyrosine_phosphatase-like"/>
</dbReference>
<reference evidence="15" key="2">
    <citation type="submission" date="2025-09" db="UniProtKB">
        <authorList>
            <consortium name="Ensembl"/>
        </authorList>
    </citation>
    <scope>IDENTIFICATION</scope>
</reference>
<dbReference type="Pfam" id="PF06602">
    <property type="entry name" value="Myotub-related"/>
    <property type="match status" value="1"/>
</dbReference>
<sequence>MEFAELIKTPRADNVVLHRPFYLAVEGTLCLTGHHLIFSSRRHDNAEELWLLHSNIDSIEKRFVGSLGTIVIKCKDLRIIQLDIPGMEECLNIASSIEALSTLDSVTLMYPFFYRPMFEIIEDGWSSFLPDQEFELLSSVTDEWRLSCINKDFSVCPSYPPVVIVPKSIDDEALWKVAMFRHGSRFPVLSYYHKKNGMVMMRSSQPLTGTNGRRCKEDEKLINATLRPGKRGYIIDTRSLNVAQQARAKGGGFEQEAHYPQWRRIHKCIERFNILQESLIKLVEACNDQSHNMDRWLSKLEASNWLTHIKEILTAACLAAQCIDREGASVLVHGTEGTDSTLQVTSLAQIILDPRCRTIRGFESLVVREWLQAGHPFQQRCAQSAYSNSKQKWEAPVFLLFLDCVWQILRQFPCSFEFNERFLIMLFEHAYASQFGTFLGNNENERSKLKLPQKTMSLWSWVNSSEELIKFQNPLFEANSLVIWPSVAPQSLQLWEGVFLRWNRPSKFLDEAQEEMINIIKYNKQLQAKVNALRRQIAEMGTGTWEPGVVSTQLLHLAKDFPDPQSLLHHFPRTSMICEPT</sequence>
<dbReference type="GO" id="GO:0005829">
    <property type="term" value="C:cytosol"/>
    <property type="evidence" value="ECO:0007669"/>
    <property type="project" value="UniProtKB-ARBA"/>
</dbReference>
<dbReference type="GO" id="GO:0032587">
    <property type="term" value="C:ruffle membrane"/>
    <property type="evidence" value="ECO:0007669"/>
    <property type="project" value="UniProtKB-SubCell"/>
</dbReference>
<evidence type="ECO:0000256" key="9">
    <source>
        <dbReference type="ARBA" id="ARBA00023054"/>
    </source>
</evidence>
<protein>
    <recommendedName>
        <fullName evidence="12">Myotubularin-related protein 9</fullName>
    </recommendedName>
    <alternativeName>
        <fullName evidence="13">Inactive phosphatidylinositol 3-phosphatase 9</fullName>
    </alternativeName>
</protein>
<dbReference type="InterPro" id="IPR010569">
    <property type="entry name" value="Myotubularin-like_Pase_dom"/>
</dbReference>
<dbReference type="InterPro" id="IPR048994">
    <property type="entry name" value="PH-GRAM_MTMR6-9"/>
</dbReference>
<keyword evidence="7" id="KW-0256">Endoplasmic reticulum</keyword>
<dbReference type="PANTHER" id="PTHR10807:SF56">
    <property type="entry name" value="MYOTUBULARIN-RELATED PROTEIN 9"/>
    <property type="match status" value="1"/>
</dbReference>
<evidence type="ECO:0000256" key="7">
    <source>
        <dbReference type="ARBA" id="ARBA00022824"/>
    </source>
</evidence>
<evidence type="ECO:0000256" key="3">
    <source>
        <dbReference type="ARBA" id="ARBA00004599"/>
    </source>
</evidence>
<dbReference type="PROSITE" id="PS51339">
    <property type="entry name" value="PPASE_MYOTUBULARIN"/>
    <property type="match status" value="1"/>
</dbReference>
<evidence type="ECO:0000256" key="11">
    <source>
        <dbReference type="ARBA" id="ARBA00023273"/>
    </source>
</evidence>
<comment type="subcellular location">
    <subcellularLocation>
        <location evidence="3">Cell projection</location>
        <location evidence="3">Ruffle membrane</location>
        <topology evidence="3">Peripheral membrane protein</topology>
        <orientation evidence="3">Cytoplasmic side</orientation>
    </subcellularLocation>
    <subcellularLocation>
        <location evidence="2">Cytoplasm</location>
        <location evidence="2">Perinuclear region</location>
    </subcellularLocation>
    <subcellularLocation>
        <location evidence="1">Endoplasmic reticulum</location>
    </subcellularLocation>
</comment>
<dbReference type="CDD" id="cd14536">
    <property type="entry name" value="PTP-MTMR9"/>
    <property type="match status" value="1"/>
</dbReference>
<dbReference type="PANTHER" id="PTHR10807">
    <property type="entry name" value="MYOTUBULARIN-RELATED"/>
    <property type="match status" value="1"/>
</dbReference>
<keyword evidence="9" id="KW-0175">Coiled coil</keyword>
<evidence type="ECO:0000256" key="8">
    <source>
        <dbReference type="ARBA" id="ARBA00022990"/>
    </source>
</evidence>
<keyword evidence="8" id="KW-0007">Acetylation</keyword>
<dbReference type="FunFam" id="2.30.29.30:FF:000240">
    <property type="entry name" value="Myotubularin-related protein 9"/>
    <property type="match status" value="1"/>
</dbReference>
<dbReference type="Gene3D" id="2.30.29.30">
    <property type="entry name" value="Pleckstrin-homology domain (PH domain)/Phosphotyrosine-binding domain (PTB)"/>
    <property type="match status" value="1"/>
</dbReference>
<evidence type="ECO:0000256" key="12">
    <source>
        <dbReference type="ARBA" id="ARBA00072711"/>
    </source>
</evidence>
<evidence type="ECO:0000313" key="16">
    <source>
        <dbReference type="Proteomes" id="UP000694522"/>
    </source>
</evidence>
<comment type="similarity">
    <text evidence="4">Belongs to the protein-tyrosine phosphatase family. Non-receptor class myotubularin subfamily.</text>
</comment>
<accession>A0A8B9G059</accession>
<organism evidence="15 16">
    <name type="scientific">Amazona collaria</name>
    <name type="common">yellow-billed parrot</name>
    <dbReference type="NCBI Taxonomy" id="241587"/>
    <lineage>
        <taxon>Eukaryota</taxon>
        <taxon>Metazoa</taxon>
        <taxon>Chordata</taxon>
        <taxon>Craniata</taxon>
        <taxon>Vertebrata</taxon>
        <taxon>Euteleostomi</taxon>
        <taxon>Archelosauria</taxon>
        <taxon>Archosauria</taxon>
        <taxon>Dinosauria</taxon>
        <taxon>Saurischia</taxon>
        <taxon>Theropoda</taxon>
        <taxon>Coelurosauria</taxon>
        <taxon>Aves</taxon>
        <taxon>Neognathae</taxon>
        <taxon>Neoaves</taxon>
        <taxon>Telluraves</taxon>
        <taxon>Australaves</taxon>
        <taxon>Psittaciformes</taxon>
        <taxon>Psittacidae</taxon>
        <taxon>Amazona</taxon>
    </lineage>
</organism>
<keyword evidence="5" id="KW-1003">Cell membrane</keyword>
<dbReference type="GO" id="GO:0046856">
    <property type="term" value="P:phosphatidylinositol dephosphorylation"/>
    <property type="evidence" value="ECO:0007669"/>
    <property type="project" value="TreeGrafter"/>
</dbReference>
<dbReference type="GO" id="GO:0048471">
    <property type="term" value="C:perinuclear region of cytoplasm"/>
    <property type="evidence" value="ECO:0007669"/>
    <property type="project" value="UniProtKB-SubCell"/>
</dbReference>
<evidence type="ECO:0000256" key="10">
    <source>
        <dbReference type="ARBA" id="ARBA00023136"/>
    </source>
</evidence>
<dbReference type="Pfam" id="PF21098">
    <property type="entry name" value="PH-GRAM_MTMR6-like"/>
    <property type="match status" value="1"/>
</dbReference>
<dbReference type="InterPro" id="IPR011993">
    <property type="entry name" value="PH-like_dom_sf"/>
</dbReference>